<dbReference type="GeneID" id="83174374"/>
<evidence type="ECO:0000256" key="5">
    <source>
        <dbReference type="ARBA" id="ARBA00023235"/>
    </source>
</evidence>
<sequence>MASLIAKKSPVAVQGTKEILNWSLGHSVRDSLRYTSVWNGGALQTDDVLVALQSETHKRMPTFEKL</sequence>
<dbReference type="SUPFAM" id="SSF52096">
    <property type="entry name" value="ClpP/crotonase"/>
    <property type="match status" value="1"/>
</dbReference>
<dbReference type="GO" id="GO:0006631">
    <property type="term" value="P:fatty acid metabolic process"/>
    <property type="evidence" value="ECO:0007669"/>
    <property type="project" value="UniProtKB-KW"/>
</dbReference>
<reference evidence="6" key="1">
    <citation type="submission" date="2022-12" db="EMBL/GenBank/DDBJ databases">
        <authorList>
            <person name="Petersen C."/>
        </authorList>
    </citation>
    <scope>NUCLEOTIDE SEQUENCE</scope>
    <source>
        <strain evidence="6">IBT 15544</strain>
    </source>
</reference>
<comment type="similarity">
    <text evidence="2">Belongs to the enoyl-CoA hydratase/isomerase family.</text>
</comment>
<dbReference type="InterPro" id="IPR045002">
    <property type="entry name" value="Ech1-like"/>
</dbReference>
<organism evidence="6 7">
    <name type="scientific">Penicillium cinerascens</name>
    <dbReference type="NCBI Taxonomy" id="70096"/>
    <lineage>
        <taxon>Eukaryota</taxon>
        <taxon>Fungi</taxon>
        <taxon>Dikarya</taxon>
        <taxon>Ascomycota</taxon>
        <taxon>Pezizomycotina</taxon>
        <taxon>Eurotiomycetes</taxon>
        <taxon>Eurotiomycetidae</taxon>
        <taxon>Eurotiales</taxon>
        <taxon>Aspergillaceae</taxon>
        <taxon>Penicillium</taxon>
    </lineage>
</organism>
<keyword evidence="7" id="KW-1185">Reference proteome</keyword>
<evidence type="ECO:0000256" key="1">
    <source>
        <dbReference type="ARBA" id="ARBA00005005"/>
    </source>
</evidence>
<keyword evidence="3" id="KW-0276">Fatty acid metabolism</keyword>
<comment type="pathway">
    <text evidence="1">Lipid metabolism; fatty acid beta-oxidation.</text>
</comment>
<dbReference type="InterPro" id="IPR014748">
    <property type="entry name" value="Enoyl-CoA_hydra_C"/>
</dbReference>
<evidence type="ECO:0000313" key="7">
    <source>
        <dbReference type="Proteomes" id="UP001150904"/>
    </source>
</evidence>
<evidence type="ECO:0000256" key="4">
    <source>
        <dbReference type="ARBA" id="ARBA00023098"/>
    </source>
</evidence>
<dbReference type="AlphaFoldDB" id="A0A9W9NDM1"/>
<evidence type="ECO:0000256" key="3">
    <source>
        <dbReference type="ARBA" id="ARBA00022832"/>
    </source>
</evidence>
<dbReference type="InterPro" id="IPR029045">
    <property type="entry name" value="ClpP/crotonase-like_dom_sf"/>
</dbReference>
<proteinExistence type="inferred from homology"/>
<evidence type="ECO:0000313" key="6">
    <source>
        <dbReference type="EMBL" id="KAJ5217912.1"/>
    </source>
</evidence>
<dbReference type="Proteomes" id="UP001150904">
    <property type="component" value="Unassembled WGS sequence"/>
</dbReference>
<dbReference type="Gene3D" id="1.10.12.10">
    <property type="entry name" value="Lyase 2-enoyl-coa Hydratase, Chain A, domain 2"/>
    <property type="match status" value="1"/>
</dbReference>
<dbReference type="PANTHER" id="PTHR43149">
    <property type="entry name" value="ENOYL-COA HYDRATASE"/>
    <property type="match status" value="1"/>
</dbReference>
<comment type="caution">
    <text evidence="6">The sequence shown here is derived from an EMBL/GenBank/DDBJ whole genome shotgun (WGS) entry which is preliminary data.</text>
</comment>
<accession>A0A9W9NDM1</accession>
<dbReference type="EMBL" id="JAPQKR010000004">
    <property type="protein sequence ID" value="KAJ5217912.1"/>
    <property type="molecule type" value="Genomic_DNA"/>
</dbReference>
<reference evidence="6" key="2">
    <citation type="journal article" date="2023" name="IMA Fungus">
        <title>Comparative genomic study of the Penicillium genus elucidates a diverse pangenome and 15 lateral gene transfer events.</title>
        <authorList>
            <person name="Petersen C."/>
            <person name="Sorensen T."/>
            <person name="Nielsen M.R."/>
            <person name="Sondergaard T.E."/>
            <person name="Sorensen J.L."/>
            <person name="Fitzpatrick D.A."/>
            <person name="Frisvad J.C."/>
            <person name="Nielsen K.L."/>
        </authorList>
    </citation>
    <scope>NUCLEOTIDE SEQUENCE</scope>
    <source>
        <strain evidence="6">IBT 15544</strain>
    </source>
</reference>
<dbReference type="GO" id="GO:0051750">
    <property type="term" value="F:delta(3,5)-delta(2,4)-dienoyl-CoA isomerase activity"/>
    <property type="evidence" value="ECO:0007669"/>
    <property type="project" value="TreeGrafter"/>
</dbReference>
<keyword evidence="5" id="KW-0413">Isomerase</keyword>
<dbReference type="GO" id="GO:0005739">
    <property type="term" value="C:mitochondrion"/>
    <property type="evidence" value="ECO:0007669"/>
    <property type="project" value="TreeGrafter"/>
</dbReference>
<dbReference type="RefSeq" id="XP_058312485.1">
    <property type="nucleotide sequence ID" value="XM_058447074.1"/>
</dbReference>
<dbReference type="FunFam" id="1.10.12.10:FF:000004">
    <property type="entry name" value="Delta3,5-delta2,4-dienoyl-CoA isomerase"/>
    <property type="match status" value="1"/>
</dbReference>
<gene>
    <name evidence="6" type="ORF">N7498_000011</name>
</gene>
<protein>
    <submittedName>
        <fullName evidence="6">Uncharacterized protein</fullName>
    </submittedName>
</protein>
<keyword evidence="4" id="KW-0443">Lipid metabolism</keyword>
<dbReference type="PANTHER" id="PTHR43149:SF1">
    <property type="entry name" value="DELTA(3,5)-DELTA(2,4)-DIENOYL-COA ISOMERASE, MITOCHONDRIAL"/>
    <property type="match status" value="1"/>
</dbReference>
<evidence type="ECO:0000256" key="2">
    <source>
        <dbReference type="ARBA" id="ARBA00005254"/>
    </source>
</evidence>
<name>A0A9W9NDM1_9EURO</name>
<dbReference type="OrthoDB" id="14970at2759"/>